<name>A0ABQ5EV96_9ASTR</name>
<organism evidence="2 3">
    <name type="scientific">Tanacetum coccineum</name>
    <dbReference type="NCBI Taxonomy" id="301880"/>
    <lineage>
        <taxon>Eukaryota</taxon>
        <taxon>Viridiplantae</taxon>
        <taxon>Streptophyta</taxon>
        <taxon>Embryophyta</taxon>
        <taxon>Tracheophyta</taxon>
        <taxon>Spermatophyta</taxon>
        <taxon>Magnoliopsida</taxon>
        <taxon>eudicotyledons</taxon>
        <taxon>Gunneridae</taxon>
        <taxon>Pentapetalae</taxon>
        <taxon>asterids</taxon>
        <taxon>campanulids</taxon>
        <taxon>Asterales</taxon>
        <taxon>Asteraceae</taxon>
        <taxon>Asteroideae</taxon>
        <taxon>Anthemideae</taxon>
        <taxon>Anthemidinae</taxon>
        <taxon>Tanacetum</taxon>
    </lineage>
</organism>
<dbReference type="Proteomes" id="UP001151760">
    <property type="component" value="Unassembled WGS sequence"/>
</dbReference>
<feature type="compositionally biased region" description="Basic and acidic residues" evidence="1">
    <location>
        <begin position="174"/>
        <end position="183"/>
    </location>
</feature>
<reference evidence="2" key="1">
    <citation type="journal article" date="2022" name="Int. J. Mol. Sci.">
        <title>Draft Genome of Tanacetum Coccineum: Genomic Comparison of Closely Related Tanacetum-Family Plants.</title>
        <authorList>
            <person name="Yamashiro T."/>
            <person name="Shiraishi A."/>
            <person name="Nakayama K."/>
            <person name="Satake H."/>
        </authorList>
    </citation>
    <scope>NUCLEOTIDE SEQUENCE</scope>
</reference>
<reference evidence="2" key="2">
    <citation type="submission" date="2022-01" db="EMBL/GenBank/DDBJ databases">
        <authorList>
            <person name="Yamashiro T."/>
            <person name="Shiraishi A."/>
            <person name="Satake H."/>
            <person name="Nakayama K."/>
        </authorList>
    </citation>
    <scope>NUCLEOTIDE SEQUENCE</scope>
</reference>
<proteinExistence type="predicted"/>
<feature type="compositionally biased region" description="Acidic residues" evidence="1">
    <location>
        <begin position="220"/>
        <end position="254"/>
    </location>
</feature>
<sequence length="432" mass="48492">MSSITAQQTKLDLELVPKENRLDIGKCNGRITRGLTPREPTFQFVLDAIALTPCYPAFLITADVPEVYMHQFWNSVYKHDTFYRFKLDKKKRFKLTLEVFRDIFQICPRVPDASTLENFCCSYQQSDLALVDEEPAQKGKRVKRLAKKSTTKPAAGVVIREALVETKSKNEEVRRKSLRDFYKTHPSGSGTVAEKPQSVDKITPTVTSEGTGDKPGVPDVTEDDSTESSEQENESDEQESDSEQEESEDDDQKEEEFVHTPTNDKDDDNLASESDDVIKSDKEKGMYDTTYQFDDDVDARLKEPTQTDKEDVQDAHVTISTVTKKTKVPVPSSSRSSDLSSKFLNFLDIPHTDVEIVSPLDVHVHHEVPRTQAPTLLTIPVSVITESSPVYTNIPQSSQTFTPLPILTTPNPPPTIETTNPLSTLPDFVSVF</sequence>
<feature type="compositionally biased region" description="Basic and acidic residues" evidence="1">
    <location>
        <begin position="255"/>
        <end position="264"/>
    </location>
</feature>
<comment type="caution">
    <text evidence="2">The sequence shown here is derived from an EMBL/GenBank/DDBJ whole genome shotgun (WGS) entry which is preliminary data.</text>
</comment>
<feature type="compositionally biased region" description="Acidic residues" evidence="1">
    <location>
        <begin position="265"/>
        <end position="275"/>
    </location>
</feature>
<evidence type="ECO:0000256" key="1">
    <source>
        <dbReference type="SAM" id="MobiDB-lite"/>
    </source>
</evidence>
<evidence type="ECO:0000313" key="3">
    <source>
        <dbReference type="Proteomes" id="UP001151760"/>
    </source>
</evidence>
<gene>
    <name evidence="2" type="ORF">Tco_0989526</name>
</gene>
<evidence type="ECO:0000313" key="2">
    <source>
        <dbReference type="EMBL" id="GJT54472.1"/>
    </source>
</evidence>
<protein>
    <submittedName>
        <fullName evidence="2">Uncharacterized protein</fullName>
    </submittedName>
</protein>
<accession>A0ABQ5EV96</accession>
<feature type="region of interest" description="Disordered" evidence="1">
    <location>
        <begin position="174"/>
        <end position="283"/>
    </location>
</feature>
<dbReference type="EMBL" id="BQNB010016675">
    <property type="protein sequence ID" value="GJT54472.1"/>
    <property type="molecule type" value="Genomic_DNA"/>
</dbReference>
<keyword evidence="3" id="KW-1185">Reference proteome</keyword>